<evidence type="ECO:0000313" key="10">
    <source>
        <dbReference type="Proteomes" id="UP001161391"/>
    </source>
</evidence>
<feature type="domain" description="Peptidase M48" evidence="8">
    <location>
        <begin position="174"/>
        <end position="221"/>
    </location>
</feature>
<dbReference type="PROSITE" id="PS51257">
    <property type="entry name" value="PROKAR_LIPOPROTEIN"/>
    <property type="match status" value="1"/>
</dbReference>
<evidence type="ECO:0000256" key="3">
    <source>
        <dbReference type="ARBA" id="ARBA00022801"/>
    </source>
</evidence>
<accession>A0ABQ5VAA6</accession>
<comment type="similarity">
    <text evidence="6">Belongs to the peptidase M48 family.</text>
</comment>
<organism evidence="9 10">
    <name type="scientific">Algimonas ampicilliniresistens</name>
    <dbReference type="NCBI Taxonomy" id="1298735"/>
    <lineage>
        <taxon>Bacteria</taxon>
        <taxon>Pseudomonadati</taxon>
        <taxon>Pseudomonadota</taxon>
        <taxon>Alphaproteobacteria</taxon>
        <taxon>Maricaulales</taxon>
        <taxon>Robiginitomaculaceae</taxon>
        <taxon>Algimonas</taxon>
    </lineage>
</organism>
<dbReference type="PANTHER" id="PTHR22726:SF18">
    <property type="entry name" value="PEPTIDASE M48 DOMAIN-CONTAINING PROTEIN"/>
    <property type="match status" value="1"/>
</dbReference>
<sequence length="303" mass="32685">MARPLLFTLAAFALLGCSDAIAETAVNEDELPHATINVAAPAPEMDNYTEFAAIVARHQAMSERVARISRRLRVANAPLCDVTRLDAGLSTHRLDDYPPDIRPLALHFMTLGEDGRFIRAIVPGSPADQADIRPGEEIISGWPIQPDRPLVIDDGFGSAPIAITPEPACVAPAFVINAPRPNASTDGREIELSTALVEQVGDDAALALIIAHEMSHVLRGHRQDGPRWVAELQADTDALTLMRNAGYDIDATVAGWEVGIEIHRDSQSLSATHPPVEIRLHNLEQALARLNAGPDGFVRLAVQ</sequence>
<dbReference type="RefSeq" id="WP_284390870.1">
    <property type="nucleotide sequence ID" value="NZ_BSNK01000002.1"/>
</dbReference>
<gene>
    <name evidence="9" type="ORF">GCM10007853_23280</name>
</gene>
<name>A0ABQ5VAA6_9PROT</name>
<reference evidence="9" key="1">
    <citation type="journal article" date="2014" name="Int. J. Syst. Evol. Microbiol.">
        <title>Complete genome of a new Firmicutes species belonging to the dominant human colonic microbiota ('Ruminococcus bicirculans') reveals two chromosomes and a selective capacity to utilize plant glucans.</title>
        <authorList>
            <consortium name="NISC Comparative Sequencing Program"/>
            <person name="Wegmann U."/>
            <person name="Louis P."/>
            <person name="Goesmann A."/>
            <person name="Henrissat B."/>
            <person name="Duncan S.H."/>
            <person name="Flint H.J."/>
        </authorList>
    </citation>
    <scope>NUCLEOTIDE SEQUENCE</scope>
    <source>
        <strain evidence="9">NBRC 108219</strain>
    </source>
</reference>
<dbReference type="InterPro" id="IPR051156">
    <property type="entry name" value="Mito/Outer_Membr_Metalloprot"/>
</dbReference>
<keyword evidence="7" id="KW-0732">Signal</keyword>
<comment type="cofactor">
    <cofactor evidence="6">
        <name>Zn(2+)</name>
        <dbReference type="ChEBI" id="CHEBI:29105"/>
    </cofactor>
    <text evidence="6">Binds 1 zinc ion per subunit.</text>
</comment>
<comment type="caution">
    <text evidence="9">The sequence shown here is derived from an EMBL/GenBank/DDBJ whole genome shotgun (WGS) entry which is preliminary data.</text>
</comment>
<feature type="signal peptide" evidence="7">
    <location>
        <begin position="1"/>
        <end position="22"/>
    </location>
</feature>
<evidence type="ECO:0000313" key="9">
    <source>
        <dbReference type="EMBL" id="GLQ24454.1"/>
    </source>
</evidence>
<protein>
    <recommendedName>
        <fullName evidence="8">Peptidase M48 domain-containing protein</fullName>
    </recommendedName>
</protein>
<evidence type="ECO:0000256" key="6">
    <source>
        <dbReference type="RuleBase" id="RU003983"/>
    </source>
</evidence>
<keyword evidence="2" id="KW-0479">Metal-binding</keyword>
<keyword evidence="4 6" id="KW-0862">Zinc</keyword>
<evidence type="ECO:0000259" key="8">
    <source>
        <dbReference type="Pfam" id="PF01435"/>
    </source>
</evidence>
<dbReference type="Proteomes" id="UP001161391">
    <property type="component" value="Unassembled WGS sequence"/>
</dbReference>
<keyword evidence="10" id="KW-1185">Reference proteome</keyword>
<evidence type="ECO:0000256" key="7">
    <source>
        <dbReference type="SAM" id="SignalP"/>
    </source>
</evidence>
<evidence type="ECO:0000256" key="5">
    <source>
        <dbReference type="ARBA" id="ARBA00023049"/>
    </source>
</evidence>
<feature type="chain" id="PRO_5046850550" description="Peptidase M48 domain-containing protein" evidence="7">
    <location>
        <begin position="23"/>
        <end position="303"/>
    </location>
</feature>
<reference evidence="9" key="2">
    <citation type="submission" date="2023-01" db="EMBL/GenBank/DDBJ databases">
        <title>Draft genome sequence of Algimonas ampicilliniresistens strain NBRC 108219.</title>
        <authorList>
            <person name="Sun Q."/>
            <person name="Mori K."/>
        </authorList>
    </citation>
    <scope>NUCLEOTIDE SEQUENCE</scope>
    <source>
        <strain evidence="9">NBRC 108219</strain>
    </source>
</reference>
<dbReference type="PANTHER" id="PTHR22726">
    <property type="entry name" value="METALLOENDOPEPTIDASE OMA1"/>
    <property type="match status" value="1"/>
</dbReference>
<keyword evidence="5 6" id="KW-0482">Metalloprotease</keyword>
<evidence type="ECO:0000256" key="4">
    <source>
        <dbReference type="ARBA" id="ARBA00022833"/>
    </source>
</evidence>
<evidence type="ECO:0000256" key="1">
    <source>
        <dbReference type="ARBA" id="ARBA00022670"/>
    </source>
</evidence>
<keyword evidence="3 6" id="KW-0378">Hydrolase</keyword>
<dbReference type="InterPro" id="IPR036034">
    <property type="entry name" value="PDZ_sf"/>
</dbReference>
<dbReference type="Pfam" id="PF01435">
    <property type="entry name" value="Peptidase_M48"/>
    <property type="match status" value="1"/>
</dbReference>
<evidence type="ECO:0000256" key="2">
    <source>
        <dbReference type="ARBA" id="ARBA00022723"/>
    </source>
</evidence>
<keyword evidence="1 6" id="KW-0645">Protease</keyword>
<dbReference type="EMBL" id="BSNK01000002">
    <property type="protein sequence ID" value="GLQ24454.1"/>
    <property type="molecule type" value="Genomic_DNA"/>
</dbReference>
<dbReference type="InterPro" id="IPR001915">
    <property type="entry name" value="Peptidase_M48"/>
</dbReference>
<dbReference type="Gene3D" id="3.30.2010.10">
    <property type="entry name" value="Metalloproteases ('zincins'), catalytic domain"/>
    <property type="match status" value="1"/>
</dbReference>
<dbReference type="SUPFAM" id="SSF50156">
    <property type="entry name" value="PDZ domain-like"/>
    <property type="match status" value="1"/>
</dbReference>
<proteinExistence type="inferred from homology"/>